<protein>
    <recommendedName>
        <fullName evidence="5">Lipoprotein</fullName>
    </recommendedName>
</protein>
<dbReference type="RefSeq" id="WP_338732015.1">
    <property type="nucleotide sequence ID" value="NZ_CP136924.1"/>
</dbReference>
<evidence type="ECO:0000256" key="1">
    <source>
        <dbReference type="SAM" id="Phobius"/>
    </source>
</evidence>
<sequence>MNKTKRNKLIIFPILLILGFFLFYKFMTYDRNYTWSKEYSFEVVNAVKSLDFEFQKSEKINTENIKLPNEKWIKLKIQKMLSKVDLMSYGKEFGEKITLNSTKSEQLLICKGWCLSDHLIGIEIEHKNIDSKTLEKIKQRFESQFPNYKLIWTEL</sequence>
<evidence type="ECO:0000313" key="2">
    <source>
        <dbReference type="EMBL" id="WXA01942.1"/>
    </source>
</evidence>
<dbReference type="AlphaFoldDB" id="A0AAU6P5T6"/>
<proteinExistence type="predicted"/>
<keyword evidence="1" id="KW-0472">Membrane</keyword>
<reference evidence="3 4" key="1">
    <citation type="submission" date="2023-10" db="EMBL/GenBank/DDBJ databases">
        <title>Culture-based analysis of two novel bacteria associated with mangrove crab gills.</title>
        <authorList>
            <person name="Yang X."/>
            <person name="Garuglieri E."/>
            <person name="Van Goethem M.W."/>
            <person name="Fusi M."/>
            <person name="Marasco R."/>
            <person name="Daffonchio D.G."/>
        </authorList>
    </citation>
    <scope>NUCLEOTIDE SEQUENCE</scope>
    <source>
        <strain evidence="3">UG2-1</strain>
        <strain evidence="2">UG2-2</strain>
        <strain evidence="4">UG2_2</strain>
    </source>
</reference>
<keyword evidence="1" id="KW-0812">Transmembrane</keyword>
<dbReference type="EMBL" id="CP136924">
    <property type="protein sequence ID" value="WXA01942.1"/>
    <property type="molecule type" value="Genomic_DNA"/>
</dbReference>
<dbReference type="Proteomes" id="UP001368318">
    <property type="component" value="Chromosome"/>
</dbReference>
<dbReference type="KEGG" id="mcaa:R3L15_12320"/>
<dbReference type="EMBL" id="CP136925">
    <property type="protein sequence ID" value="WXA12896.1"/>
    <property type="molecule type" value="Genomic_DNA"/>
</dbReference>
<organism evidence="3">
    <name type="scientific">Mangrovimonas cancribranchiae</name>
    <dbReference type="NCBI Taxonomy" id="3080055"/>
    <lineage>
        <taxon>Bacteria</taxon>
        <taxon>Pseudomonadati</taxon>
        <taxon>Bacteroidota</taxon>
        <taxon>Flavobacteriia</taxon>
        <taxon>Flavobacteriales</taxon>
        <taxon>Flavobacteriaceae</taxon>
        <taxon>Mangrovimonas</taxon>
    </lineage>
</organism>
<keyword evidence="4" id="KW-1185">Reference proteome</keyword>
<accession>A0AAU6P5T6</accession>
<name>A0AAU6P5T6_9FLAO</name>
<keyword evidence="1" id="KW-1133">Transmembrane helix</keyword>
<evidence type="ECO:0008006" key="5">
    <source>
        <dbReference type="Google" id="ProtNLM"/>
    </source>
</evidence>
<evidence type="ECO:0000313" key="4">
    <source>
        <dbReference type="Proteomes" id="UP001368318"/>
    </source>
</evidence>
<gene>
    <name evidence="3" type="ORF">R3L15_12320</name>
    <name evidence="2" type="ORF">R3L16_09270</name>
</gene>
<feature type="transmembrane region" description="Helical" evidence="1">
    <location>
        <begin position="9"/>
        <end position="27"/>
    </location>
</feature>
<evidence type="ECO:0000313" key="3">
    <source>
        <dbReference type="EMBL" id="WXA12896.1"/>
    </source>
</evidence>